<keyword evidence="2" id="KW-1185">Reference proteome</keyword>
<organism evidence="1 2">
    <name type="scientific">Electrophorus voltai</name>
    <dbReference type="NCBI Taxonomy" id="2609070"/>
    <lineage>
        <taxon>Eukaryota</taxon>
        <taxon>Metazoa</taxon>
        <taxon>Chordata</taxon>
        <taxon>Craniata</taxon>
        <taxon>Vertebrata</taxon>
        <taxon>Euteleostomi</taxon>
        <taxon>Actinopterygii</taxon>
        <taxon>Neopterygii</taxon>
        <taxon>Teleostei</taxon>
        <taxon>Ostariophysi</taxon>
        <taxon>Gymnotiformes</taxon>
        <taxon>Gymnotoidei</taxon>
        <taxon>Gymnotidae</taxon>
        <taxon>Electrophorus</taxon>
    </lineage>
</organism>
<proteinExistence type="predicted"/>
<name>A0AAD8ZNT4_9TELE</name>
<sequence length="183" mass="20129">LSWGASPQLGRHANTQPNKMVKWDELFAGAGVLRYICPSGVLEEHKSLSLTLELDTVVHPVVSQPDCQWRGRQSSGFTCSRRYSLGRVVGVPIALRVINQSSCGCINDLMLAECAAPQLVMIITSRPRAAKSGQALKGCEIPDIFSFTCLTAFYFRLPNAGRPLFSTTCRHFSQDMKQILITA</sequence>
<protein>
    <submittedName>
        <fullName evidence="1">Uncharacterized protein</fullName>
    </submittedName>
</protein>
<dbReference type="EMBL" id="JAROKS010000006">
    <property type="protein sequence ID" value="KAK1802707.1"/>
    <property type="molecule type" value="Genomic_DNA"/>
</dbReference>
<dbReference type="AlphaFoldDB" id="A0AAD8ZNT4"/>
<comment type="caution">
    <text evidence="1">The sequence shown here is derived from an EMBL/GenBank/DDBJ whole genome shotgun (WGS) entry which is preliminary data.</text>
</comment>
<reference evidence="1" key="1">
    <citation type="submission" date="2023-03" db="EMBL/GenBank/DDBJ databases">
        <title>Electrophorus voltai genome.</title>
        <authorList>
            <person name="Bian C."/>
        </authorList>
    </citation>
    <scope>NUCLEOTIDE SEQUENCE</scope>
    <source>
        <strain evidence="1">CB-2022</strain>
        <tissue evidence="1">Muscle</tissue>
    </source>
</reference>
<gene>
    <name evidence="1" type="ORF">P4O66_021246</name>
</gene>
<feature type="non-terminal residue" evidence="1">
    <location>
        <position position="1"/>
    </location>
</feature>
<accession>A0AAD8ZNT4</accession>
<evidence type="ECO:0000313" key="2">
    <source>
        <dbReference type="Proteomes" id="UP001239994"/>
    </source>
</evidence>
<dbReference type="Proteomes" id="UP001239994">
    <property type="component" value="Unassembled WGS sequence"/>
</dbReference>
<evidence type="ECO:0000313" key="1">
    <source>
        <dbReference type="EMBL" id="KAK1802707.1"/>
    </source>
</evidence>